<dbReference type="Proteomes" id="UP000244066">
    <property type="component" value="Unassembled WGS sequence"/>
</dbReference>
<sequence>MDSAKPTSRRVAVATLFGVMIFVSKVILPTPLDKMLVIVQALLLSLSYLLLGRMGATYAAVIGGLLTQVWRPVFFPLSLVFAVAYGLMVDGLFSIFRVRTSGGDVKAGRLVFSLTLSTSTIGVLSMYVTVTLGFMPWSPWLYAAVLVAGTVSGALAGYLSVLLWRRYLARL</sequence>
<dbReference type="EMBL" id="NDWU01000001">
    <property type="protein sequence ID" value="PUA34396.1"/>
    <property type="molecule type" value="Genomic_DNA"/>
</dbReference>
<feature type="transmembrane region" description="Helical" evidence="1">
    <location>
        <begin position="73"/>
        <end position="98"/>
    </location>
</feature>
<comment type="caution">
    <text evidence="2">The sequence shown here is derived from an EMBL/GenBank/DDBJ whole genome shotgun (WGS) entry which is preliminary data.</text>
</comment>
<accession>A0A2R7YA96</accession>
<reference evidence="2 3" key="1">
    <citation type="submission" date="2017-04" db="EMBL/GenBank/DDBJ databases">
        <title>Draft Aigarchaeota genome from a New Zealand hot spring.</title>
        <authorList>
            <person name="Reysenbach A.-L."/>
            <person name="Donaho J.A."/>
            <person name="Gerhart J."/>
            <person name="Kelley J.F."/>
            <person name="Kouba K."/>
            <person name="Podar M."/>
            <person name="Stott M."/>
        </authorList>
    </citation>
    <scope>NUCLEOTIDE SEQUENCE [LARGE SCALE GENOMIC DNA]</scope>
    <source>
        <strain evidence="2">NZ13_MG1</strain>
    </source>
</reference>
<gene>
    <name evidence="2" type="ORF">B9J98_00710</name>
</gene>
<keyword evidence="1" id="KW-0472">Membrane</keyword>
<feature type="transmembrane region" description="Helical" evidence="1">
    <location>
        <begin position="140"/>
        <end position="164"/>
    </location>
</feature>
<keyword evidence="1" id="KW-1133">Transmembrane helix</keyword>
<feature type="transmembrane region" description="Helical" evidence="1">
    <location>
        <begin position="110"/>
        <end position="134"/>
    </location>
</feature>
<protein>
    <submittedName>
        <fullName evidence="2">Uncharacterized protein</fullName>
    </submittedName>
</protein>
<feature type="transmembrane region" description="Helical" evidence="1">
    <location>
        <begin position="12"/>
        <end position="28"/>
    </location>
</feature>
<evidence type="ECO:0000313" key="2">
    <source>
        <dbReference type="EMBL" id="PUA34396.1"/>
    </source>
</evidence>
<evidence type="ECO:0000256" key="1">
    <source>
        <dbReference type="SAM" id="Phobius"/>
    </source>
</evidence>
<organism evidence="2 3">
    <name type="scientific">Candidatus Terraquivivens tikiterensis</name>
    <dbReference type="NCBI Taxonomy" id="1980982"/>
    <lineage>
        <taxon>Archaea</taxon>
        <taxon>Nitrososphaerota</taxon>
        <taxon>Candidatus Wolframiiraptoraceae</taxon>
        <taxon>Candidatus Terraquivivens</taxon>
    </lineage>
</organism>
<evidence type="ECO:0000313" key="3">
    <source>
        <dbReference type="Proteomes" id="UP000244066"/>
    </source>
</evidence>
<keyword evidence="1" id="KW-0812">Transmembrane</keyword>
<name>A0A2R7YA96_9ARCH</name>
<proteinExistence type="predicted"/>
<feature type="transmembrane region" description="Helical" evidence="1">
    <location>
        <begin position="35"/>
        <end position="61"/>
    </location>
</feature>
<dbReference type="AlphaFoldDB" id="A0A2R7YA96"/>